<feature type="transmembrane region" description="Helical" evidence="1">
    <location>
        <begin position="112"/>
        <end position="131"/>
    </location>
</feature>
<evidence type="ECO:0000313" key="2">
    <source>
        <dbReference type="EMBL" id="KUG56231.1"/>
    </source>
</evidence>
<dbReference type="AlphaFoldDB" id="A0A0W8I8Z4"/>
<organism evidence="2 3">
    <name type="scientific">Serinicoccus chungangensis</name>
    <dbReference type="NCBI Taxonomy" id="767452"/>
    <lineage>
        <taxon>Bacteria</taxon>
        <taxon>Bacillati</taxon>
        <taxon>Actinomycetota</taxon>
        <taxon>Actinomycetes</taxon>
        <taxon>Micrococcales</taxon>
        <taxon>Ornithinimicrobiaceae</taxon>
        <taxon>Serinicoccus</taxon>
    </lineage>
</organism>
<protein>
    <recommendedName>
        <fullName evidence="4">DUF2975 domain-containing protein</fullName>
    </recommendedName>
</protein>
<evidence type="ECO:0000313" key="3">
    <source>
        <dbReference type="Proteomes" id="UP000054837"/>
    </source>
</evidence>
<accession>A0A0W8I8Z4</accession>
<evidence type="ECO:0000256" key="1">
    <source>
        <dbReference type="SAM" id="Phobius"/>
    </source>
</evidence>
<comment type="caution">
    <text evidence="2">The sequence shown here is derived from an EMBL/GenBank/DDBJ whole genome shotgun (WGS) entry which is preliminary data.</text>
</comment>
<keyword evidence="3" id="KW-1185">Reference proteome</keyword>
<dbReference type="Proteomes" id="UP000054837">
    <property type="component" value="Unassembled WGS sequence"/>
</dbReference>
<gene>
    <name evidence="2" type="ORF">AVL62_16280</name>
</gene>
<feature type="transmembrane region" description="Helical" evidence="1">
    <location>
        <begin position="151"/>
        <end position="169"/>
    </location>
</feature>
<name>A0A0W8I8Z4_9MICO</name>
<reference evidence="2 3" key="1">
    <citation type="submission" date="2015-12" db="EMBL/GenBank/DDBJ databases">
        <title>Serinicoccus chungangenesis strain CD08_5 genome sequencing and assembly.</title>
        <authorList>
            <person name="Chander A.M."/>
            <person name="Kaur G."/>
            <person name="Nair G.R."/>
            <person name="Dhawan D.K."/>
            <person name="Kochhar R.K."/>
            <person name="Mayilraj S."/>
            <person name="Bhadada S.K."/>
        </authorList>
    </citation>
    <scope>NUCLEOTIDE SEQUENCE [LARGE SCALE GENOMIC DNA]</scope>
    <source>
        <strain evidence="2 3">CD08_5</strain>
    </source>
</reference>
<dbReference type="InterPro" id="IPR021354">
    <property type="entry name" value="DUF2975"/>
</dbReference>
<dbReference type="Pfam" id="PF11188">
    <property type="entry name" value="DUF2975"/>
    <property type="match status" value="1"/>
</dbReference>
<sequence>MVNALTGVVIALCLLRVWINLSGIPLVPQDNAWVPPESLPQILNLQLGPDPATTEITALPFWLRALGTTSTVAMTVMLVIVFRTVHLLARRSAEGRPFAEDVIRRLRRASSWLLVLIILRLLIDVATIAALNGWFPSAADSHGGGALGTDLPALSLNMLVAAAVAGVLAQAFHRGRQLSEDTDGLV</sequence>
<keyword evidence="1" id="KW-0472">Membrane</keyword>
<keyword evidence="1" id="KW-0812">Transmembrane</keyword>
<dbReference type="EMBL" id="LQBL01000019">
    <property type="protein sequence ID" value="KUG56231.1"/>
    <property type="molecule type" value="Genomic_DNA"/>
</dbReference>
<proteinExistence type="predicted"/>
<evidence type="ECO:0008006" key="4">
    <source>
        <dbReference type="Google" id="ProtNLM"/>
    </source>
</evidence>
<keyword evidence="1" id="KW-1133">Transmembrane helix</keyword>
<feature type="transmembrane region" description="Helical" evidence="1">
    <location>
        <begin position="61"/>
        <end position="82"/>
    </location>
</feature>